<gene>
    <name evidence="1" type="ORF">QFC19_001210</name>
</gene>
<name>A0ACC2WJ43_9TREE</name>
<organism evidence="1 2">
    <name type="scientific">Naganishia cerealis</name>
    <dbReference type="NCBI Taxonomy" id="610337"/>
    <lineage>
        <taxon>Eukaryota</taxon>
        <taxon>Fungi</taxon>
        <taxon>Dikarya</taxon>
        <taxon>Basidiomycota</taxon>
        <taxon>Agaricomycotina</taxon>
        <taxon>Tremellomycetes</taxon>
        <taxon>Filobasidiales</taxon>
        <taxon>Filobasidiaceae</taxon>
        <taxon>Naganishia</taxon>
    </lineage>
</organism>
<keyword evidence="2" id="KW-1185">Reference proteome</keyword>
<dbReference type="Proteomes" id="UP001241377">
    <property type="component" value="Unassembled WGS sequence"/>
</dbReference>
<comment type="caution">
    <text evidence="1">The sequence shown here is derived from an EMBL/GenBank/DDBJ whole genome shotgun (WGS) entry which is preliminary data.</text>
</comment>
<evidence type="ECO:0000313" key="2">
    <source>
        <dbReference type="Proteomes" id="UP001241377"/>
    </source>
</evidence>
<accession>A0ACC2WJ43</accession>
<dbReference type="EMBL" id="JASBWR010000008">
    <property type="protein sequence ID" value="KAJ9111441.1"/>
    <property type="molecule type" value="Genomic_DNA"/>
</dbReference>
<evidence type="ECO:0000313" key="1">
    <source>
        <dbReference type="EMBL" id="KAJ9111441.1"/>
    </source>
</evidence>
<sequence length="938" mass="102577">MTTPALLPTAMARALTDPAQLQAHQSALADRSNELSIALNARLTDRQTVDRAVQRLRALVPRVSAVRDSVDGQERTHGDMLGLAGTQQVHGQGVETRGEREGGLVERVALVYETSERIGGKVARLDGRMGRVREAVGRVGEVMELKNAFQTMRDSIPKEDWEAATRACKRAMDIPSSVTNGAFAARVIPTPMDPSPPPAQLAALRDSLLSTFSSEFRFAADARDEQGTSRFFRLFPMIGAEEQGLGVYADFVVTLVKTKGAFTGTAPDSRASSPLFYITNLTTLLESIALIIDQHQPVVEKYYGEGKMRVVVGRLQAEGDKGVKSLVEGWEEERRVGRLISETKQSQFSYLSNPIHYLSTQAAAHGNPSPNLGSSTSATGGGGVTTSLAALSSSAQQNLAHHLPSAASSLLATYAGTSQKRSASQEGESATSSAGAAAGAPAATLEQGPDPRDVERILGECTALSSRWALYRCFVWNRLQPEDEQSEQGSSGQSLRAQPPQPGTSSTNAPHGDERMGGLEQTLSVLDDSDSRRTIENMLKMYYEPLEAWYLRSSIEKAHKMDTPDLSSKPQISSTVDDTFYLLKLVLNRLISTGNLVTFSSMREKISTIIERDYLGVLQKKMDAVYSGAASVGLGFGAGVGSSLAGLTGQGKESERERRERDLRTSYSVLLNDLDVSAQYTDRLIDDLVNSESASQTFLETELSEVEEQLRDLGDLAGRMRGAAKNGLDQLFNQLTRPALRSLLEDVYKGISYVLDDDGYAEAEEQDLVRKRFAANWAPLVDGYKVRHAHTARDSGQLTDPLIGRLAKQDTLTDANYQMFFNMTVEVLVRPWERMVQGMRFTEASFACFIASRANYSSPLLILQLGAIRFDKDVRAVVNYLSGQTNFGGARDKFIRLQQIATILNLDSDEDSEDFYSSSGISWRLSKPEYDSIVALRM</sequence>
<proteinExistence type="predicted"/>
<reference evidence="1" key="1">
    <citation type="submission" date="2023-04" db="EMBL/GenBank/DDBJ databases">
        <title>Draft Genome sequencing of Naganishia species isolated from polar environments using Oxford Nanopore Technology.</title>
        <authorList>
            <person name="Leo P."/>
            <person name="Venkateswaran K."/>
        </authorList>
    </citation>
    <scope>NUCLEOTIDE SEQUENCE</scope>
    <source>
        <strain evidence="1">MNA-CCFEE 5261</strain>
    </source>
</reference>
<protein>
    <submittedName>
        <fullName evidence="1">Uncharacterized protein</fullName>
    </submittedName>
</protein>